<keyword evidence="2" id="KW-1185">Reference proteome</keyword>
<dbReference type="EMBL" id="CAMGYJ010000011">
    <property type="protein sequence ID" value="CAI0600985.1"/>
    <property type="molecule type" value="Genomic_DNA"/>
</dbReference>
<evidence type="ECO:0000313" key="2">
    <source>
        <dbReference type="Proteomes" id="UP001154282"/>
    </source>
</evidence>
<comment type="caution">
    <text evidence="1">The sequence shown here is derived from an EMBL/GenBank/DDBJ whole genome shotgun (WGS) entry which is preliminary data.</text>
</comment>
<reference evidence="1" key="1">
    <citation type="submission" date="2022-08" db="EMBL/GenBank/DDBJ databases">
        <authorList>
            <person name="Gutierrez-Valencia J."/>
        </authorList>
    </citation>
    <scope>NUCLEOTIDE SEQUENCE</scope>
</reference>
<sequence>MLSLPLANRASSIWFNPKQVAAAAILLGGSPISDVGEFAAWMAVAKLWW</sequence>
<dbReference type="AlphaFoldDB" id="A0AAV0RVY8"/>
<proteinExistence type="predicted"/>
<evidence type="ECO:0000313" key="1">
    <source>
        <dbReference type="EMBL" id="CAI0600985.1"/>
    </source>
</evidence>
<name>A0AAV0RVY8_9ROSI</name>
<organism evidence="1 2">
    <name type="scientific">Linum tenue</name>
    <dbReference type="NCBI Taxonomy" id="586396"/>
    <lineage>
        <taxon>Eukaryota</taxon>
        <taxon>Viridiplantae</taxon>
        <taxon>Streptophyta</taxon>
        <taxon>Embryophyta</taxon>
        <taxon>Tracheophyta</taxon>
        <taxon>Spermatophyta</taxon>
        <taxon>Magnoliopsida</taxon>
        <taxon>eudicotyledons</taxon>
        <taxon>Gunneridae</taxon>
        <taxon>Pentapetalae</taxon>
        <taxon>rosids</taxon>
        <taxon>fabids</taxon>
        <taxon>Malpighiales</taxon>
        <taxon>Linaceae</taxon>
        <taxon>Linum</taxon>
    </lineage>
</organism>
<dbReference type="Proteomes" id="UP001154282">
    <property type="component" value="Unassembled WGS sequence"/>
</dbReference>
<accession>A0AAV0RVY8</accession>
<protein>
    <submittedName>
        <fullName evidence="1">Uncharacterized protein</fullName>
    </submittedName>
</protein>
<gene>
    <name evidence="1" type="ORF">LITE_LOCUS50243</name>
</gene>